<accession>A0A2M8LES2</accession>
<dbReference type="Proteomes" id="UP000231152">
    <property type="component" value="Unassembled WGS sequence"/>
</dbReference>
<feature type="chain" id="PRO_5014825033" description="DUF5671 domain-containing protein" evidence="2">
    <location>
        <begin position="25"/>
        <end position="138"/>
    </location>
</feature>
<feature type="transmembrane region" description="Helical" evidence="1">
    <location>
        <begin position="103"/>
        <end position="125"/>
    </location>
</feature>
<reference evidence="3 4" key="1">
    <citation type="submission" date="2017-09" db="EMBL/GenBank/DDBJ databases">
        <title>Depth-based differentiation of microbial function through sediment-hosted aquifers and enrichment of novel symbionts in the deep terrestrial subsurface.</title>
        <authorList>
            <person name="Probst A.J."/>
            <person name="Ladd B."/>
            <person name="Jarett J.K."/>
            <person name="Geller-Mcgrath D.E."/>
            <person name="Sieber C.M."/>
            <person name="Emerson J.B."/>
            <person name="Anantharaman K."/>
            <person name="Thomas B.C."/>
            <person name="Malmstrom R."/>
            <person name="Stieglmeier M."/>
            <person name="Klingl A."/>
            <person name="Woyke T."/>
            <person name="Ryan C.M."/>
            <person name="Banfield J.F."/>
        </authorList>
    </citation>
    <scope>NUCLEOTIDE SEQUENCE [LARGE SCALE GENOMIC DNA]</scope>
    <source>
        <strain evidence="3">CG10_big_fil_rev_8_21_14_0_10_48_11</strain>
    </source>
</reference>
<keyword evidence="1" id="KW-0472">Membrane</keyword>
<comment type="caution">
    <text evidence="3">The sequence shown here is derived from an EMBL/GenBank/DDBJ whole genome shotgun (WGS) entry which is preliminary data.</text>
</comment>
<dbReference type="AlphaFoldDB" id="A0A2M8LES2"/>
<evidence type="ECO:0000313" key="3">
    <source>
        <dbReference type="EMBL" id="PJE75929.1"/>
    </source>
</evidence>
<evidence type="ECO:0000313" key="4">
    <source>
        <dbReference type="Proteomes" id="UP000231152"/>
    </source>
</evidence>
<feature type="transmembrane region" description="Helical" evidence="1">
    <location>
        <begin position="60"/>
        <end position="82"/>
    </location>
</feature>
<evidence type="ECO:0008006" key="5">
    <source>
        <dbReference type="Google" id="ProtNLM"/>
    </source>
</evidence>
<dbReference type="InterPro" id="IPR043993">
    <property type="entry name" value="T4SS_pilin"/>
</dbReference>
<protein>
    <recommendedName>
        <fullName evidence="5">DUF5671 domain-containing protein</fullName>
    </recommendedName>
</protein>
<gene>
    <name evidence="3" type="ORF">COV04_02115</name>
</gene>
<evidence type="ECO:0000256" key="1">
    <source>
        <dbReference type="SAM" id="Phobius"/>
    </source>
</evidence>
<dbReference type="EMBL" id="PFET01000008">
    <property type="protein sequence ID" value="PJE75929.1"/>
    <property type="molecule type" value="Genomic_DNA"/>
</dbReference>
<keyword evidence="1" id="KW-0812">Transmembrane</keyword>
<feature type="signal peptide" evidence="2">
    <location>
        <begin position="1"/>
        <end position="24"/>
    </location>
</feature>
<dbReference type="Pfam" id="PF18895">
    <property type="entry name" value="T4SS_pilin"/>
    <property type="match status" value="1"/>
</dbReference>
<proteinExistence type="predicted"/>
<sequence length="138" mass="15349">MKARLLKRVAVLVVSFVLPLIVLAQTTTPSQSGFDHAQNNLNTFQNAALLNQTPQTPQIIIARIIQIALGLIGIVFVLLMVYAGYLWMTARGNEDQVERSRNLIIQAISGAVIVFLAYFITAFVVQRIGESVFRPVFY</sequence>
<name>A0A2M8LES2_9BACT</name>
<keyword evidence="2" id="KW-0732">Signal</keyword>
<keyword evidence="1" id="KW-1133">Transmembrane helix</keyword>
<evidence type="ECO:0000256" key="2">
    <source>
        <dbReference type="SAM" id="SignalP"/>
    </source>
</evidence>
<organism evidence="3 4">
    <name type="scientific">Candidatus Uhrbacteria bacterium CG10_big_fil_rev_8_21_14_0_10_48_11</name>
    <dbReference type="NCBI Taxonomy" id="1975037"/>
    <lineage>
        <taxon>Bacteria</taxon>
        <taxon>Candidatus Uhriibacteriota</taxon>
    </lineage>
</organism>